<dbReference type="SMART" id="SM00267">
    <property type="entry name" value="GGDEF"/>
    <property type="match status" value="1"/>
</dbReference>
<proteinExistence type="predicted"/>
<dbReference type="InterPro" id="IPR052155">
    <property type="entry name" value="Biofilm_reg_signaling"/>
</dbReference>
<dbReference type="InterPro" id="IPR000700">
    <property type="entry name" value="PAS-assoc_C"/>
</dbReference>
<dbReference type="InterPro" id="IPR001610">
    <property type="entry name" value="PAC"/>
</dbReference>
<feature type="domain" description="PAC" evidence="2">
    <location>
        <begin position="428"/>
        <end position="479"/>
    </location>
</feature>
<feature type="domain" description="GGDEF" evidence="4">
    <location>
        <begin position="511"/>
        <end position="644"/>
    </location>
</feature>
<evidence type="ECO:0000313" key="6">
    <source>
        <dbReference type="Proteomes" id="UP000183104"/>
    </source>
</evidence>
<keyword evidence="6" id="KW-1185">Reference proteome</keyword>
<dbReference type="SUPFAM" id="SSF141868">
    <property type="entry name" value="EAL domain-like"/>
    <property type="match status" value="1"/>
</dbReference>
<dbReference type="SMART" id="SM00052">
    <property type="entry name" value="EAL"/>
    <property type="match status" value="1"/>
</dbReference>
<feature type="domain" description="PAC" evidence="2">
    <location>
        <begin position="281"/>
        <end position="333"/>
    </location>
</feature>
<feature type="domain" description="PAS" evidence="1">
    <location>
        <begin position="208"/>
        <end position="278"/>
    </location>
</feature>
<dbReference type="InterPro" id="IPR001633">
    <property type="entry name" value="EAL_dom"/>
</dbReference>
<dbReference type="AlphaFoldDB" id="A0A1G5B0B4"/>
<name>A0A1G5B0B4_9GAMM</name>
<organism evidence="5 6">
    <name type="scientific">Thiohalorhabdus denitrificans</name>
    <dbReference type="NCBI Taxonomy" id="381306"/>
    <lineage>
        <taxon>Bacteria</taxon>
        <taxon>Pseudomonadati</taxon>
        <taxon>Pseudomonadota</taxon>
        <taxon>Gammaproteobacteria</taxon>
        <taxon>Thiohalorhabdales</taxon>
        <taxon>Thiohalorhabdaceae</taxon>
        <taxon>Thiohalorhabdus</taxon>
    </lineage>
</organism>
<dbReference type="SMART" id="SM00086">
    <property type="entry name" value="PAC"/>
    <property type="match status" value="2"/>
</dbReference>
<dbReference type="InterPro" id="IPR013656">
    <property type="entry name" value="PAS_4"/>
</dbReference>
<dbReference type="PANTHER" id="PTHR44757">
    <property type="entry name" value="DIGUANYLATE CYCLASE DGCP"/>
    <property type="match status" value="1"/>
</dbReference>
<evidence type="ECO:0000259" key="3">
    <source>
        <dbReference type="PROSITE" id="PS50883"/>
    </source>
</evidence>
<dbReference type="Proteomes" id="UP000183104">
    <property type="component" value="Unassembled WGS sequence"/>
</dbReference>
<evidence type="ECO:0000259" key="4">
    <source>
        <dbReference type="PROSITE" id="PS50887"/>
    </source>
</evidence>
<dbReference type="CDD" id="cd00130">
    <property type="entry name" value="PAS"/>
    <property type="match status" value="2"/>
</dbReference>
<dbReference type="PROSITE" id="PS50113">
    <property type="entry name" value="PAC"/>
    <property type="match status" value="2"/>
</dbReference>
<dbReference type="Pfam" id="PF08448">
    <property type="entry name" value="PAS_4"/>
    <property type="match status" value="1"/>
</dbReference>
<dbReference type="NCBIfam" id="TIGR00229">
    <property type="entry name" value="sensory_box"/>
    <property type="match status" value="2"/>
</dbReference>
<dbReference type="OrthoDB" id="197861at2"/>
<dbReference type="GO" id="GO:0006355">
    <property type="term" value="P:regulation of DNA-templated transcription"/>
    <property type="evidence" value="ECO:0007669"/>
    <property type="project" value="InterPro"/>
</dbReference>
<protein>
    <submittedName>
        <fullName evidence="5">PAS domain S-box-containing protein/diguanylate cyclase (GGDEF) domain-containing protein</fullName>
    </submittedName>
</protein>
<dbReference type="EMBL" id="FMUN01000001">
    <property type="protein sequence ID" value="SCX83520.1"/>
    <property type="molecule type" value="Genomic_DNA"/>
</dbReference>
<feature type="domain" description="PAS" evidence="1">
    <location>
        <begin position="352"/>
        <end position="424"/>
    </location>
</feature>
<dbReference type="Pfam" id="PF00989">
    <property type="entry name" value="PAS"/>
    <property type="match status" value="1"/>
</dbReference>
<dbReference type="Pfam" id="PF00563">
    <property type="entry name" value="EAL"/>
    <property type="match status" value="1"/>
</dbReference>
<dbReference type="Gene3D" id="3.20.20.450">
    <property type="entry name" value="EAL domain"/>
    <property type="match status" value="1"/>
</dbReference>
<dbReference type="CDD" id="cd01949">
    <property type="entry name" value="GGDEF"/>
    <property type="match status" value="1"/>
</dbReference>
<dbReference type="InterPro" id="IPR029787">
    <property type="entry name" value="Nucleotide_cyclase"/>
</dbReference>
<dbReference type="CDD" id="cd01948">
    <property type="entry name" value="EAL"/>
    <property type="match status" value="1"/>
</dbReference>
<dbReference type="InterPro" id="IPR043128">
    <property type="entry name" value="Rev_trsase/Diguanyl_cyclase"/>
</dbReference>
<dbReference type="NCBIfam" id="TIGR00254">
    <property type="entry name" value="GGDEF"/>
    <property type="match status" value="1"/>
</dbReference>
<sequence>MEQESLASQVPIEWNAGGGRLTFHGLDAVLLWKHPSLLSFLKPLREALGEDLFALLVANEASKGAHEDFHHLMADRGEDLAEGFANWGRAASGAGWGVFWMEEMDREGACARVRVDRPWELSLFWPENRQNAVPFLGGKLSGLFSRAFAANCRTRVAELGQTADGPYVLLDIAASPETLDAALQRLLDNSEPSLGSRLPAVRPRLREELNRFIEVVEATGEFVWETDRGFRLTYVTGNLGRVLGTDANRLRGEDFRALLTPDSRGALEQLLERGPEGRSGRECEVAAWTAAGAVRHLLLAATPTRDRHGEVTGLRGVGRDFTDQKRDREAIQRSHQRLERQVTARTRELERLHTHTRQLLESIGEGIFGVDEEGSFTFINPAGAEMLGYAPEELEGRDSRLLSSNDRGSRSGEDFSIRAVLADGKPRRRSEEFFFRKDGTAFLVELYAAPVREEGRVAGAVVSFRDIRDRKEAEEALVARAYYDELTGLPNRTHLIEQAERTLGGRSGGEGKVALILLNLDRFKDINDSFGHAAGDWLLQRVAARLYHRSAPHEKLARLHGDELACLAVGVESVQEGAAAARRFLESFAEPFAVGDHTVATRATAGISVFPDHGRSAEVLLQNAEAALHEAKKKGRGGYRFYSPDMTRAASRRVRVEAELRRSLDERTLAVHFQPQVKLSTGDVVGAEALVRWRHPEWGWVSPGHFIPVAERTGMIHPLGREVLRAACVHASRWRSEGLQRVAVNLSPVQLEGEGLEEELRESLAEADLPPEALELEVTEEVFLRDPDRASRVLSRFREQGIQVAIDDFGTGYSSLAYLKVLPVDRLKMDRSFVQSLPDDSQDVAITQSVATLARELGLEVVAEGVETCAQARFLRETGVQQAQGFLYGAALPPERWEGILNLSR</sequence>
<reference evidence="6" key="1">
    <citation type="submission" date="2016-10" db="EMBL/GenBank/DDBJ databases">
        <authorList>
            <person name="Varghese N."/>
        </authorList>
    </citation>
    <scope>NUCLEOTIDE SEQUENCE [LARGE SCALE GENOMIC DNA]</scope>
    <source>
        <strain evidence="6">HL 19</strain>
    </source>
</reference>
<dbReference type="Pfam" id="PF00990">
    <property type="entry name" value="GGDEF"/>
    <property type="match status" value="1"/>
</dbReference>
<dbReference type="Gene3D" id="3.30.450.20">
    <property type="entry name" value="PAS domain"/>
    <property type="match status" value="2"/>
</dbReference>
<accession>A0A1G5B0B4</accession>
<dbReference type="InterPro" id="IPR000014">
    <property type="entry name" value="PAS"/>
</dbReference>
<dbReference type="SMART" id="SM00091">
    <property type="entry name" value="PAS"/>
    <property type="match status" value="2"/>
</dbReference>
<evidence type="ECO:0000313" key="5">
    <source>
        <dbReference type="EMBL" id="SCX83520.1"/>
    </source>
</evidence>
<dbReference type="InterPro" id="IPR000160">
    <property type="entry name" value="GGDEF_dom"/>
</dbReference>
<dbReference type="InterPro" id="IPR013767">
    <property type="entry name" value="PAS_fold"/>
</dbReference>
<gene>
    <name evidence="5" type="ORF">SAMN05661077_0616</name>
</gene>
<dbReference type="Gene3D" id="3.30.70.270">
    <property type="match status" value="1"/>
</dbReference>
<dbReference type="PROSITE" id="PS50887">
    <property type="entry name" value="GGDEF"/>
    <property type="match status" value="1"/>
</dbReference>
<dbReference type="InterPro" id="IPR035919">
    <property type="entry name" value="EAL_sf"/>
</dbReference>
<dbReference type="RefSeq" id="WP_054966259.1">
    <property type="nucleotide sequence ID" value="NZ_FMUN01000001.1"/>
</dbReference>
<dbReference type="PANTHER" id="PTHR44757:SF2">
    <property type="entry name" value="BIOFILM ARCHITECTURE MAINTENANCE PROTEIN MBAA"/>
    <property type="match status" value="1"/>
</dbReference>
<dbReference type="InterPro" id="IPR035965">
    <property type="entry name" value="PAS-like_dom_sf"/>
</dbReference>
<feature type="domain" description="EAL" evidence="3">
    <location>
        <begin position="653"/>
        <end position="905"/>
    </location>
</feature>
<dbReference type="SUPFAM" id="SSF55785">
    <property type="entry name" value="PYP-like sensor domain (PAS domain)"/>
    <property type="match status" value="2"/>
</dbReference>
<evidence type="ECO:0000259" key="2">
    <source>
        <dbReference type="PROSITE" id="PS50113"/>
    </source>
</evidence>
<evidence type="ECO:0000259" key="1">
    <source>
        <dbReference type="PROSITE" id="PS50112"/>
    </source>
</evidence>
<dbReference type="PROSITE" id="PS50112">
    <property type="entry name" value="PAS"/>
    <property type="match status" value="2"/>
</dbReference>
<dbReference type="PROSITE" id="PS50883">
    <property type="entry name" value="EAL"/>
    <property type="match status" value="1"/>
</dbReference>
<dbReference type="SUPFAM" id="SSF55073">
    <property type="entry name" value="Nucleotide cyclase"/>
    <property type="match status" value="1"/>
</dbReference>